<keyword evidence="1" id="KW-1133">Transmembrane helix</keyword>
<reference evidence="2" key="1">
    <citation type="submission" date="2019-08" db="EMBL/GenBank/DDBJ databases">
        <title>The improved chromosome-level genome for the pearl oyster Pinctada fucata martensii using PacBio sequencing and Hi-C.</title>
        <authorList>
            <person name="Zheng Z."/>
        </authorList>
    </citation>
    <scope>NUCLEOTIDE SEQUENCE</scope>
    <source>
        <strain evidence="2">ZZ-2019</strain>
        <tissue evidence="2">Adductor muscle</tissue>
    </source>
</reference>
<protein>
    <submittedName>
        <fullName evidence="2">Uncharacterized protein</fullName>
    </submittedName>
</protein>
<dbReference type="Pfam" id="PF21534">
    <property type="entry name" value="Rost"/>
    <property type="match status" value="1"/>
</dbReference>
<feature type="transmembrane region" description="Helical" evidence="1">
    <location>
        <begin position="47"/>
        <end position="70"/>
    </location>
</feature>
<dbReference type="PANTHER" id="PTHR12242">
    <property type="entry name" value="OS02G0130600 PROTEIN-RELATED"/>
    <property type="match status" value="1"/>
</dbReference>
<gene>
    <name evidence="2" type="ORF">FSP39_004223</name>
</gene>
<feature type="non-terminal residue" evidence="2">
    <location>
        <position position="1"/>
    </location>
</feature>
<keyword evidence="1" id="KW-0472">Membrane</keyword>
<evidence type="ECO:0000313" key="2">
    <source>
        <dbReference type="EMBL" id="KAK3101527.1"/>
    </source>
</evidence>
<dbReference type="InterPro" id="IPR049352">
    <property type="entry name" value="Rost"/>
</dbReference>
<evidence type="ECO:0000256" key="1">
    <source>
        <dbReference type="SAM" id="Phobius"/>
    </source>
</evidence>
<sequence length="268" mass="30422">ITQCGPAYLYPIWCTVFLLFHLCWLGADIYWSVWGDQTDSLYGVRLTNWSVVLLLLYHVTDTTVAMFVFLKRKDIVLETTAGSIYKHGITSISVLLNLTFSAKPVRVWHLIHPVIFSIVYLVTTVIYQTATGTMIYPVLDWDSPGKAISVAFPFTFIGAPFLHLFAFSLYKFRVSICNRFCYTCSSETPVQRTGSLRSVVSEELSIPDDTNCPDDEQTTPRNGGIVRIDTSLSVHKFRISFRKDRRVNAMDNTDTTVNDCHVPHMIIT</sequence>
<keyword evidence="3" id="KW-1185">Reference proteome</keyword>
<name>A0AA88YA43_PINIB</name>
<feature type="transmembrane region" description="Helical" evidence="1">
    <location>
        <begin position="147"/>
        <end position="170"/>
    </location>
</feature>
<evidence type="ECO:0000313" key="3">
    <source>
        <dbReference type="Proteomes" id="UP001186944"/>
    </source>
</evidence>
<comment type="caution">
    <text evidence="2">The sequence shown here is derived from an EMBL/GenBank/DDBJ whole genome shotgun (WGS) entry which is preliminary data.</text>
</comment>
<dbReference type="Proteomes" id="UP001186944">
    <property type="component" value="Unassembled WGS sequence"/>
</dbReference>
<feature type="transmembrane region" description="Helical" evidence="1">
    <location>
        <begin position="7"/>
        <end position="27"/>
    </location>
</feature>
<organism evidence="2 3">
    <name type="scientific">Pinctada imbricata</name>
    <name type="common">Atlantic pearl-oyster</name>
    <name type="synonym">Pinctada martensii</name>
    <dbReference type="NCBI Taxonomy" id="66713"/>
    <lineage>
        <taxon>Eukaryota</taxon>
        <taxon>Metazoa</taxon>
        <taxon>Spiralia</taxon>
        <taxon>Lophotrochozoa</taxon>
        <taxon>Mollusca</taxon>
        <taxon>Bivalvia</taxon>
        <taxon>Autobranchia</taxon>
        <taxon>Pteriomorphia</taxon>
        <taxon>Pterioida</taxon>
        <taxon>Pterioidea</taxon>
        <taxon>Pteriidae</taxon>
        <taxon>Pinctada</taxon>
    </lineage>
</organism>
<feature type="transmembrane region" description="Helical" evidence="1">
    <location>
        <begin position="107"/>
        <end position="127"/>
    </location>
</feature>
<dbReference type="GO" id="GO:0016020">
    <property type="term" value="C:membrane"/>
    <property type="evidence" value="ECO:0007669"/>
    <property type="project" value="TreeGrafter"/>
</dbReference>
<proteinExistence type="predicted"/>
<dbReference type="PANTHER" id="PTHR12242:SF1">
    <property type="entry name" value="MYND-TYPE DOMAIN-CONTAINING PROTEIN"/>
    <property type="match status" value="1"/>
</dbReference>
<accession>A0AA88YA43</accession>
<dbReference type="AlphaFoldDB" id="A0AA88YA43"/>
<keyword evidence="1" id="KW-0812">Transmembrane</keyword>
<dbReference type="EMBL" id="VSWD01000005">
    <property type="protein sequence ID" value="KAK3101527.1"/>
    <property type="molecule type" value="Genomic_DNA"/>
</dbReference>